<dbReference type="SUPFAM" id="SSF51445">
    <property type="entry name" value="(Trans)glycosidases"/>
    <property type="match status" value="1"/>
</dbReference>
<keyword evidence="8" id="KW-1185">Reference proteome</keyword>
<proteinExistence type="inferred from homology"/>
<evidence type="ECO:0000256" key="1">
    <source>
        <dbReference type="ARBA" id="ARBA00007806"/>
    </source>
</evidence>
<dbReference type="Pfam" id="PF01055">
    <property type="entry name" value="Glyco_hydro_31_2nd"/>
    <property type="match status" value="1"/>
</dbReference>
<dbReference type="EMBL" id="FO082278">
    <property type="protein sequence ID" value="CCO14424.1"/>
    <property type="molecule type" value="Genomic_DNA"/>
</dbReference>
<feature type="domain" description="Glycosyl hydrolase family 31 C-terminal" evidence="6">
    <location>
        <begin position="829"/>
        <end position="932"/>
    </location>
</feature>
<dbReference type="InterPro" id="IPR013780">
    <property type="entry name" value="Glyco_hydro_b"/>
</dbReference>
<reference evidence="7 8" key="1">
    <citation type="submission" date="2011-10" db="EMBL/GenBank/DDBJ databases">
        <authorList>
            <person name="Genoscope - CEA"/>
        </authorList>
    </citation>
    <scope>NUCLEOTIDE SEQUENCE [LARGE SCALE GENOMIC DNA]</scope>
    <source>
        <strain evidence="7 8">RCC 1105</strain>
    </source>
</reference>
<keyword evidence="4" id="KW-1133">Transmembrane helix</keyword>
<feature type="compositionally biased region" description="Low complexity" evidence="3">
    <location>
        <begin position="236"/>
        <end position="258"/>
    </location>
</feature>
<dbReference type="PANTHER" id="PTHR46959">
    <property type="entry name" value="SULFOQUINOVOSIDASE"/>
    <property type="match status" value="1"/>
</dbReference>
<keyword evidence="4" id="KW-0812">Transmembrane</keyword>
<dbReference type="STRING" id="41875.K8E9V8"/>
<feature type="region of interest" description="Disordered" evidence="3">
    <location>
        <begin position="211"/>
        <end position="258"/>
    </location>
</feature>
<dbReference type="AlphaFoldDB" id="K8E9V8"/>
<dbReference type="OrthoDB" id="10070917at2759"/>
<evidence type="ECO:0000313" key="7">
    <source>
        <dbReference type="EMBL" id="CCO14424.1"/>
    </source>
</evidence>
<dbReference type="eggNOG" id="KOG1066">
    <property type="taxonomic scope" value="Eukaryota"/>
</dbReference>
<dbReference type="RefSeq" id="XP_007515545.1">
    <property type="nucleotide sequence ID" value="XM_007515483.1"/>
</dbReference>
<name>K8E9V8_9CHLO</name>
<dbReference type="Pfam" id="PF21365">
    <property type="entry name" value="Glyco_hydro_31_3rd"/>
    <property type="match status" value="1"/>
</dbReference>
<dbReference type="SUPFAM" id="SSF74650">
    <property type="entry name" value="Galactose mutarotase-like"/>
    <property type="match status" value="1"/>
</dbReference>
<dbReference type="Proteomes" id="UP000198341">
    <property type="component" value="Chromosome 1"/>
</dbReference>
<dbReference type="InterPro" id="IPR011013">
    <property type="entry name" value="Gal_mutarotase_sf_dom"/>
</dbReference>
<feature type="region of interest" description="Disordered" evidence="3">
    <location>
        <begin position="1"/>
        <end position="53"/>
    </location>
</feature>
<keyword evidence="2" id="KW-0378">Hydrolase</keyword>
<dbReference type="InterPro" id="IPR048395">
    <property type="entry name" value="Glyco_hydro_31_C"/>
</dbReference>
<keyword evidence="2" id="KW-0326">Glycosidase</keyword>
<feature type="transmembrane region" description="Helical" evidence="4">
    <location>
        <begin position="72"/>
        <end position="91"/>
    </location>
</feature>
<dbReference type="InterPro" id="IPR017853">
    <property type="entry name" value="GH"/>
</dbReference>
<evidence type="ECO:0000259" key="6">
    <source>
        <dbReference type="Pfam" id="PF21365"/>
    </source>
</evidence>
<dbReference type="PANTHER" id="PTHR46959:SF2">
    <property type="entry name" value="SULFOQUINOVOSIDASE"/>
    <property type="match status" value="1"/>
</dbReference>
<dbReference type="SUPFAM" id="SSF51011">
    <property type="entry name" value="Glycosyl hydrolase domain"/>
    <property type="match status" value="1"/>
</dbReference>
<evidence type="ECO:0000256" key="2">
    <source>
        <dbReference type="RuleBase" id="RU361185"/>
    </source>
</evidence>
<sequence>MPPSTARRRRKLEEEESTPPSTPPRRGPRSSTAKEERGKGGGNTKLGKIGPPKSPIKRAIKLVRTQLYRPKIPIFSSAFVLAIIFIIAPYVDKTYHKISEEGRVASDLGDVRFDVGKFTVQWQNTEQTLKITHKRAKFCFRQRLCPITETWSSISKRPFLTLASGPIKVHQLIHGHFRIQVLDKLRTTVQTIDSMERKTCEVHYDGRVERKTRTTDVEEEDKDDGGGGVALIEVDSSGSSSSSSSSSGSGNNGNSQNSNSNVELVECIVIKGTVVKEDAWIDHFVNTFYERRSKMYHALFSDDQESEIELAKQKANAKLRASYSVALASRSDDRIGFTIIWDEIVPGVQRSPRRNRRMVNLNHLILTHAVEKRERVYGLGEQYTSIEHTGRRVPIITGEQGVGRGKQPISATAELLFKGSSGDWWTTYSAIPHYVTSKARSFFLTNYTYSEFDFTEENAISVHVVAPTGIVCGQIIAAIDIPGVLQAYTEYSGRIKPLPEWAMRGVIVGMTGGPSKVRRIEKQLTDGGVKIAGFWLQDWSGFRNTSIGIERVWWNWKLDEDLYTDWHALREEFEKKGTHLATYVNPFLMDSKDHHGDLYRFALENGYFIKNKKGEGYGFVSEPGVTFSLLDLTNPECVRMDRKSKAFMADFGEYLPFDATLKSGELPILTHNRYPEDWARIQKRALRRAGLEKTGFFWTRSASLLTPSFTSVQWVGDQLVSWDNRDGIKSALNGILTGALSGLTLSHSDIGGYTATPGRHRSKELLMRWMELNAFSDAVYRSHQGNRPHHNAQVWDDEEIIAHLAWCTSMHIALLEYKREAMREAENVGLPMTRMMFIHYTYDEVASDLTSQFLLGRDLLIAPVLDRKTSRVHCYLPREDVWMDAWTTILAPISTSAVRKKKSGDDEESSGSGTWVTADAPMGWPAVFIRSGASKTAKAAAAALRELAVEKGGVPSKRRVKIMDPVEKLILGLV</sequence>
<comment type="similarity">
    <text evidence="1 2">Belongs to the glycosyl hydrolase 31 family.</text>
</comment>
<evidence type="ECO:0000256" key="3">
    <source>
        <dbReference type="SAM" id="MobiDB-lite"/>
    </source>
</evidence>
<dbReference type="GeneID" id="19018334"/>
<dbReference type="Gene3D" id="2.60.40.1760">
    <property type="entry name" value="glycosyl hydrolase (family 31)"/>
    <property type="match status" value="1"/>
</dbReference>
<evidence type="ECO:0000259" key="5">
    <source>
        <dbReference type="Pfam" id="PF01055"/>
    </source>
</evidence>
<feature type="compositionally biased region" description="Basic residues" evidence="3">
    <location>
        <begin position="1"/>
        <end position="10"/>
    </location>
</feature>
<keyword evidence="4" id="KW-0472">Membrane</keyword>
<dbReference type="NCBIfam" id="NF007746">
    <property type="entry name" value="PRK10426.1"/>
    <property type="match status" value="1"/>
</dbReference>
<evidence type="ECO:0000256" key="4">
    <source>
        <dbReference type="SAM" id="Phobius"/>
    </source>
</evidence>
<dbReference type="InterPro" id="IPR052990">
    <property type="entry name" value="Sulfoquinovosidase_GH31"/>
</dbReference>
<gene>
    <name evidence="7" type="ORF">Bathy01g05990</name>
</gene>
<dbReference type="KEGG" id="bpg:Bathy01g05990"/>
<dbReference type="Gene3D" id="3.20.20.80">
    <property type="entry name" value="Glycosidases"/>
    <property type="match status" value="1"/>
</dbReference>
<evidence type="ECO:0000313" key="8">
    <source>
        <dbReference type="Proteomes" id="UP000198341"/>
    </source>
</evidence>
<dbReference type="GO" id="GO:0030246">
    <property type="term" value="F:carbohydrate binding"/>
    <property type="evidence" value="ECO:0007669"/>
    <property type="project" value="InterPro"/>
</dbReference>
<dbReference type="Gene3D" id="2.60.40.1180">
    <property type="entry name" value="Golgi alpha-mannosidase II"/>
    <property type="match status" value="1"/>
</dbReference>
<feature type="domain" description="Glycoside hydrolase family 31 TIM barrel" evidence="5">
    <location>
        <begin position="516"/>
        <end position="817"/>
    </location>
</feature>
<organism evidence="7 8">
    <name type="scientific">Bathycoccus prasinos</name>
    <dbReference type="NCBI Taxonomy" id="41875"/>
    <lineage>
        <taxon>Eukaryota</taxon>
        <taxon>Viridiplantae</taxon>
        <taxon>Chlorophyta</taxon>
        <taxon>Mamiellophyceae</taxon>
        <taxon>Mamiellales</taxon>
        <taxon>Bathycoccaceae</taxon>
        <taxon>Bathycoccus</taxon>
    </lineage>
</organism>
<accession>K8E9V8</accession>
<dbReference type="InterPro" id="IPR000322">
    <property type="entry name" value="Glyco_hydro_31_TIM"/>
</dbReference>
<dbReference type="CDD" id="cd14752">
    <property type="entry name" value="GH31_N"/>
    <property type="match status" value="1"/>
</dbReference>
<protein>
    <submittedName>
        <fullName evidence="7">Alpha-glucosidase</fullName>
    </submittedName>
</protein>
<dbReference type="GO" id="GO:0004553">
    <property type="term" value="F:hydrolase activity, hydrolyzing O-glycosyl compounds"/>
    <property type="evidence" value="ECO:0007669"/>
    <property type="project" value="InterPro"/>
</dbReference>
<dbReference type="GO" id="GO:0005975">
    <property type="term" value="P:carbohydrate metabolic process"/>
    <property type="evidence" value="ECO:0007669"/>
    <property type="project" value="InterPro"/>
</dbReference>